<keyword evidence="2" id="KW-0687">Ribonucleoprotein</keyword>
<name>A0A2P2ISM7_RHIMU</name>
<protein>
    <submittedName>
        <fullName evidence="2">40S ribosomal protein S2</fullName>
    </submittedName>
</protein>
<accession>A0A2P2ISM7</accession>
<reference evidence="2" key="1">
    <citation type="submission" date="2018-02" db="EMBL/GenBank/DDBJ databases">
        <title>Rhizophora mucronata_Transcriptome.</title>
        <authorList>
            <person name="Meera S.P."/>
            <person name="Sreeshan A."/>
            <person name="Augustine A."/>
        </authorList>
    </citation>
    <scope>NUCLEOTIDE SEQUENCE</scope>
    <source>
        <tissue evidence="2">Leaf</tissue>
    </source>
</reference>
<dbReference type="AlphaFoldDB" id="A0A2P2ISM7"/>
<dbReference type="GO" id="GO:0005840">
    <property type="term" value="C:ribosome"/>
    <property type="evidence" value="ECO:0007669"/>
    <property type="project" value="UniProtKB-KW"/>
</dbReference>
<organism evidence="2">
    <name type="scientific">Rhizophora mucronata</name>
    <name type="common">Asiatic mangrove</name>
    <dbReference type="NCBI Taxonomy" id="61149"/>
    <lineage>
        <taxon>Eukaryota</taxon>
        <taxon>Viridiplantae</taxon>
        <taxon>Streptophyta</taxon>
        <taxon>Embryophyta</taxon>
        <taxon>Tracheophyta</taxon>
        <taxon>Spermatophyta</taxon>
        <taxon>Magnoliopsida</taxon>
        <taxon>eudicotyledons</taxon>
        <taxon>Gunneridae</taxon>
        <taxon>Pentapetalae</taxon>
        <taxon>rosids</taxon>
        <taxon>fabids</taxon>
        <taxon>Malpighiales</taxon>
        <taxon>Rhizophoraceae</taxon>
        <taxon>Rhizophora</taxon>
    </lineage>
</organism>
<sequence length="81" mass="8695">MWLPDLVPRIPSPHRNHRQLSQHDRAAYGGGDFLGTLDPQSDGAIPVADDNKGLEPGSLAGSGLLLDRRNFHDLVLEGGAD</sequence>
<proteinExistence type="predicted"/>
<evidence type="ECO:0000256" key="1">
    <source>
        <dbReference type="SAM" id="MobiDB-lite"/>
    </source>
</evidence>
<feature type="region of interest" description="Disordered" evidence="1">
    <location>
        <begin position="1"/>
        <end position="54"/>
    </location>
</feature>
<evidence type="ECO:0000313" key="2">
    <source>
        <dbReference type="EMBL" id="MBW84229.1"/>
    </source>
</evidence>
<keyword evidence="2" id="KW-0689">Ribosomal protein</keyword>
<dbReference type="EMBL" id="GGEC01003746">
    <property type="protein sequence ID" value="MBW84229.1"/>
    <property type="molecule type" value="Transcribed_RNA"/>
</dbReference>